<dbReference type="SMART" id="SM00320">
    <property type="entry name" value="WD40"/>
    <property type="match status" value="7"/>
</dbReference>
<dbReference type="GO" id="GO:0016301">
    <property type="term" value="F:kinase activity"/>
    <property type="evidence" value="ECO:0007669"/>
    <property type="project" value="UniProtKB-KW"/>
</dbReference>
<keyword evidence="2 7" id="KW-0853">WD repeat</keyword>
<dbReference type="Proteomes" id="UP000419144">
    <property type="component" value="Unassembled WGS sequence"/>
</dbReference>
<dbReference type="InterPro" id="IPR036322">
    <property type="entry name" value="WD40_repeat_dom_sf"/>
</dbReference>
<keyword evidence="3" id="KW-0677">Repeat</keyword>
<dbReference type="GO" id="GO:1990904">
    <property type="term" value="C:ribonucleoprotein complex"/>
    <property type="evidence" value="ECO:0007669"/>
    <property type="project" value="UniProtKB-KW"/>
</dbReference>
<dbReference type="PROSITE" id="PS50082">
    <property type="entry name" value="WD_REPEATS_2"/>
    <property type="match status" value="5"/>
</dbReference>
<dbReference type="InterPro" id="IPR015943">
    <property type="entry name" value="WD40/YVTN_repeat-like_dom_sf"/>
</dbReference>
<dbReference type="CDD" id="cd00200">
    <property type="entry name" value="WD40"/>
    <property type="match status" value="1"/>
</dbReference>
<organism evidence="8 9">
    <name type="scientific">Leishmania tarentolae</name>
    <name type="common">Sauroleishmania tarentolae</name>
    <dbReference type="NCBI Taxonomy" id="5689"/>
    <lineage>
        <taxon>Eukaryota</taxon>
        <taxon>Discoba</taxon>
        <taxon>Euglenozoa</taxon>
        <taxon>Kinetoplastea</taxon>
        <taxon>Metakinetoplastina</taxon>
        <taxon>Trypanosomatida</taxon>
        <taxon>Trypanosomatidae</taxon>
        <taxon>Leishmaniinae</taxon>
        <taxon>Leishmania</taxon>
        <taxon>lizard Leishmania</taxon>
    </lineage>
</organism>
<dbReference type="PANTHER" id="PTHR19868">
    <property type="entry name" value="RECEPTOR FOR ACTIVATED PROTEIN KINASE C RACK1"/>
    <property type="match status" value="1"/>
</dbReference>
<feature type="repeat" description="WD" evidence="7">
    <location>
        <begin position="318"/>
        <end position="359"/>
    </location>
</feature>
<keyword evidence="4" id="KW-0689">Ribosomal protein</keyword>
<keyword evidence="8" id="KW-0418">Kinase</keyword>
<comment type="caution">
    <text evidence="8">The sequence shown here is derived from an EMBL/GenBank/DDBJ whole genome shotgun (WGS) entry which is preliminary data.</text>
</comment>
<proteinExistence type="inferred from homology"/>
<dbReference type="InterPro" id="IPR020472">
    <property type="entry name" value="WD40_PAC1"/>
</dbReference>
<dbReference type="GO" id="GO:0005840">
    <property type="term" value="C:ribosome"/>
    <property type="evidence" value="ECO:0007669"/>
    <property type="project" value="UniProtKB-KW"/>
</dbReference>
<dbReference type="GO" id="GO:0045182">
    <property type="term" value="F:translation regulator activity"/>
    <property type="evidence" value="ECO:0007669"/>
    <property type="project" value="InterPro"/>
</dbReference>
<evidence type="ECO:0000256" key="5">
    <source>
        <dbReference type="ARBA" id="ARBA00023274"/>
    </source>
</evidence>
<evidence type="ECO:0000256" key="2">
    <source>
        <dbReference type="ARBA" id="ARBA00022574"/>
    </source>
</evidence>
<dbReference type="FunFam" id="2.130.10.10:FF:000018">
    <property type="entry name" value="Receptor for activated C kinase 1"/>
    <property type="match status" value="1"/>
</dbReference>
<sequence>MRSLAKSLCSRPLLLACRHTPLGARTCFSGYQNASAAEQQDTGGVTRPRSPVWACVLSTCRRRLACASSCPPARLTCTPAHTRALFLHSFSHDNFRYLFALLCPHPHTPPLLHARAADKLLLSPLRFAMNYEGHLKGHRGWVTSLACPQQAESYIKVVSTSRDGTAIAWKANVDRHSVDSDYGLPSHRLEGHTGFVSCVSLAHATDYALTASWDRSIRMWDLRNGQSQRKFLKHTKDVLAVAFSPDDRLIVSAGRDNVVRVWNVAGECMHEFLRDGHEDWVSSICFSPSLEHPIVVSGSWDNTIKVWNVNGGKCERTLKGHSNYVSTVTVSPDGSLCASGGKDGVALLWDLSTGEQLFKINVESPINQIAFSPNRFWMCVAAEKSLSVYDLESKTVIAELTPDGAKPSECISIAWSADGNTLYSGHKDNLIRVWSISDAE</sequence>
<accession>A0A640KKF5</accession>
<dbReference type="VEuPathDB" id="TriTrypDB:LtaPh_2827981"/>
<keyword evidence="5" id="KW-0687">Ribonucleoprotein</keyword>
<gene>
    <name evidence="8" type="ORF">LtaPh_2827981</name>
</gene>
<feature type="repeat" description="WD" evidence="7">
    <location>
        <begin position="231"/>
        <end position="264"/>
    </location>
</feature>
<dbReference type="SUPFAM" id="SSF50978">
    <property type="entry name" value="WD40 repeat-like"/>
    <property type="match status" value="1"/>
</dbReference>
<dbReference type="EMBL" id="BLBS01000039">
    <property type="protein sequence ID" value="GET90206.1"/>
    <property type="molecule type" value="Genomic_DNA"/>
</dbReference>
<reference evidence="8" key="1">
    <citation type="submission" date="2019-11" db="EMBL/GenBank/DDBJ databases">
        <title>Leishmania tarentolae CDS.</title>
        <authorList>
            <person name="Goto Y."/>
            <person name="Yamagishi J."/>
        </authorList>
    </citation>
    <scope>NUCLEOTIDE SEQUENCE [LARGE SCALE GENOMIC DNA]</scope>
    <source>
        <strain evidence="8">Parrot Tar II</strain>
    </source>
</reference>
<dbReference type="GO" id="GO:0043022">
    <property type="term" value="F:ribosome binding"/>
    <property type="evidence" value="ECO:0007669"/>
    <property type="project" value="InterPro"/>
</dbReference>
<evidence type="ECO:0000256" key="3">
    <source>
        <dbReference type="ARBA" id="ARBA00022737"/>
    </source>
</evidence>
<dbReference type="Pfam" id="PF00400">
    <property type="entry name" value="WD40"/>
    <property type="match status" value="6"/>
</dbReference>
<evidence type="ECO:0000256" key="4">
    <source>
        <dbReference type="ARBA" id="ARBA00022980"/>
    </source>
</evidence>
<feature type="repeat" description="WD" evidence="7">
    <location>
        <begin position="412"/>
        <end position="440"/>
    </location>
</feature>
<dbReference type="PROSITE" id="PS00678">
    <property type="entry name" value="WD_REPEATS_1"/>
    <property type="match status" value="4"/>
</dbReference>
<name>A0A640KKF5_LEITA</name>
<keyword evidence="8" id="KW-0675">Receptor</keyword>
<dbReference type="InterPro" id="IPR045223">
    <property type="entry name" value="RACK1-like"/>
</dbReference>
<dbReference type="PRINTS" id="PR00320">
    <property type="entry name" value="GPROTEINBRPT"/>
</dbReference>
<comment type="similarity">
    <text evidence="1">Belongs to the WD repeat G protein beta family. Ribosomal protein RACK1 subfamily.</text>
</comment>
<dbReference type="Gene3D" id="2.130.10.10">
    <property type="entry name" value="YVTN repeat-like/Quinoprotein amine dehydrogenase"/>
    <property type="match status" value="1"/>
</dbReference>
<dbReference type="InterPro" id="IPR001680">
    <property type="entry name" value="WD40_rpt"/>
</dbReference>
<dbReference type="PROSITE" id="PS50294">
    <property type="entry name" value="WD_REPEATS_REGION"/>
    <property type="match status" value="5"/>
</dbReference>
<protein>
    <recommendedName>
        <fullName evidence="6">Antigen LACK</fullName>
    </recommendedName>
</protein>
<evidence type="ECO:0000313" key="9">
    <source>
        <dbReference type="Proteomes" id="UP000419144"/>
    </source>
</evidence>
<dbReference type="AlphaFoldDB" id="A0A640KKF5"/>
<dbReference type="OrthoDB" id="238121at2759"/>
<keyword evidence="9" id="KW-1185">Reference proteome</keyword>
<dbReference type="InterPro" id="IPR019775">
    <property type="entry name" value="WD40_repeat_CS"/>
</dbReference>
<keyword evidence="8" id="KW-0808">Transferase</keyword>
<evidence type="ECO:0000256" key="7">
    <source>
        <dbReference type="PROSITE-ProRule" id="PRU00221"/>
    </source>
</evidence>
<evidence type="ECO:0000313" key="8">
    <source>
        <dbReference type="EMBL" id="GET90206.1"/>
    </source>
</evidence>
<evidence type="ECO:0000256" key="1">
    <source>
        <dbReference type="ARBA" id="ARBA00007253"/>
    </source>
</evidence>
<feature type="repeat" description="WD" evidence="7">
    <location>
        <begin position="189"/>
        <end position="230"/>
    </location>
</feature>
<evidence type="ECO:0000256" key="6">
    <source>
        <dbReference type="ARBA" id="ARBA00082495"/>
    </source>
</evidence>
<feature type="repeat" description="WD" evidence="7">
    <location>
        <begin position="274"/>
        <end position="317"/>
    </location>
</feature>